<evidence type="ECO:0000313" key="3">
    <source>
        <dbReference type="Proteomes" id="UP000070089"/>
    </source>
</evidence>
<reference evidence="2 3" key="1">
    <citation type="journal article" date="2015" name="Mol. Biochem. Parasitol.">
        <title>Identification of polymorphic genes for use in assemblage B genotyping assays through comparative genomics of multiple assemblage B Giardia duodenalis isolates.</title>
        <authorList>
            <person name="Wielinga C."/>
            <person name="Thompson R.C."/>
            <person name="Monis P."/>
            <person name="Ryan U."/>
        </authorList>
    </citation>
    <scope>NUCLEOTIDE SEQUENCE [LARGE SCALE GENOMIC DNA]</scope>
    <source>
        <strain evidence="2 3">BAH15c1</strain>
    </source>
</reference>
<name>A0A132NYU6_GIAIN</name>
<evidence type="ECO:0000256" key="1">
    <source>
        <dbReference type="SAM" id="Phobius"/>
    </source>
</evidence>
<dbReference type="SMART" id="SM01388">
    <property type="entry name" value="Mob1_phocein"/>
    <property type="match status" value="1"/>
</dbReference>
<dbReference type="Pfam" id="PF03637">
    <property type="entry name" value="Mob1_phocein"/>
    <property type="match status" value="1"/>
</dbReference>
<dbReference type="InterPro" id="IPR005301">
    <property type="entry name" value="MOB_kinase_act_fam"/>
</dbReference>
<organism evidence="2 3">
    <name type="scientific">Giardia duodenalis assemblage B</name>
    <dbReference type="NCBI Taxonomy" id="1394984"/>
    <lineage>
        <taxon>Eukaryota</taxon>
        <taxon>Metamonada</taxon>
        <taxon>Diplomonadida</taxon>
        <taxon>Hexamitidae</taxon>
        <taxon>Giardiinae</taxon>
        <taxon>Giardia</taxon>
    </lineage>
</organism>
<evidence type="ECO:0000313" key="2">
    <source>
        <dbReference type="EMBL" id="KWX14862.1"/>
    </source>
</evidence>
<dbReference type="SUPFAM" id="SSF101152">
    <property type="entry name" value="Mob1/phocein"/>
    <property type="match status" value="1"/>
</dbReference>
<dbReference type="PANTHER" id="PTHR22599">
    <property type="entry name" value="MPS ONE BINDER KINASE ACTIVATOR-LIKE MOB"/>
    <property type="match status" value="1"/>
</dbReference>
<feature type="transmembrane region" description="Helical" evidence="1">
    <location>
        <begin position="160"/>
        <end position="180"/>
    </location>
</feature>
<dbReference type="InterPro" id="IPR036703">
    <property type="entry name" value="MOB_kinase_act_sf"/>
</dbReference>
<keyword evidence="1" id="KW-1133">Transmembrane helix</keyword>
<proteinExistence type="predicted"/>
<keyword evidence="1" id="KW-0472">Membrane</keyword>
<dbReference type="AlphaFoldDB" id="A0A132NYU6"/>
<dbReference type="Gene3D" id="1.20.140.30">
    <property type="entry name" value="MOB kinase activator"/>
    <property type="match status" value="1"/>
</dbReference>
<gene>
    <name evidence="2" type="ORF">QR46_1073</name>
</gene>
<dbReference type="EMBL" id="JXTI01000020">
    <property type="protein sequence ID" value="KWX14862.1"/>
    <property type="molecule type" value="Genomic_DNA"/>
</dbReference>
<sequence>MKGANFNHRSSMEQEQRLVEVCRTLDVNFNRLIELPKGEQEFEWIAYHMSLFFKHTKRLSAVTSSFCTAITCPSMSISEDKDVVVRVVETEEGNCDDLDCSDISTSTPEEGHSMSALEYTDSVLSWYINNLRDPELFPVESAHQYPEDFKVRCRHMLRRLLHIYFHIYFNHFGIVFRHFLLYYNTSFRYMVEFGMRYDILRDEDLLPMTAAIKYWRSAA</sequence>
<dbReference type="VEuPathDB" id="GiardiaDB:QR46_1073"/>
<keyword evidence="1" id="KW-0812">Transmembrane</keyword>
<comment type="caution">
    <text evidence="2">The sequence shown here is derived from an EMBL/GenBank/DDBJ whole genome shotgun (WGS) entry which is preliminary data.</text>
</comment>
<dbReference type="Proteomes" id="UP000070089">
    <property type="component" value="Unassembled WGS sequence"/>
</dbReference>
<dbReference type="OrthoDB" id="8170117at2759"/>
<accession>A0A132NYU6</accession>
<protein>
    <submittedName>
        <fullName evidence="2">Mob1-like protein/ maintenance of ploidy protein</fullName>
    </submittedName>
</protein>